<sequence>MYGRFFTLFIGVLLGGLSCQGTPPTAPTPSVEPPPEIATPPETALRAEPAPVVPARKVAQRPRDGLGSSYSTPNDHSHTLLSF</sequence>
<organism evidence="2 3">
    <name type="scientific">Pseudomonas chlororaphis subsp. aureofaciens</name>
    <dbReference type="NCBI Taxonomy" id="587851"/>
    <lineage>
        <taxon>Bacteria</taxon>
        <taxon>Pseudomonadati</taxon>
        <taxon>Pseudomonadota</taxon>
        <taxon>Gammaproteobacteria</taxon>
        <taxon>Pseudomonadales</taxon>
        <taxon>Pseudomonadaceae</taxon>
        <taxon>Pseudomonas</taxon>
    </lineage>
</organism>
<gene>
    <name evidence="2" type="ORF">C4K07_2549</name>
</gene>
<evidence type="ECO:0000313" key="2">
    <source>
        <dbReference type="EMBL" id="AZE29334.1"/>
    </source>
</evidence>
<dbReference type="Proteomes" id="UP000280455">
    <property type="component" value="Chromosome"/>
</dbReference>
<reference evidence="2 3" key="1">
    <citation type="submission" date="2018-03" db="EMBL/GenBank/DDBJ databases">
        <title>Diversity of phytobeneficial traits revealed by whole-genome analysis of worldwide-isolated phenazine-producing Pseudomonas spp.</title>
        <authorList>
            <person name="Biessy A."/>
            <person name="Novinscak A."/>
            <person name="Blom J."/>
            <person name="Leger G."/>
            <person name="Thomashow L.S."/>
            <person name="Cazorla F.M."/>
            <person name="Josic D."/>
            <person name="Filion M."/>
        </authorList>
    </citation>
    <scope>NUCLEOTIDE SEQUENCE [LARGE SCALE GENOMIC DNA]</scope>
    <source>
        <strain evidence="2 3">ChPhzS24</strain>
    </source>
</reference>
<evidence type="ECO:0000313" key="3">
    <source>
        <dbReference type="Proteomes" id="UP000280455"/>
    </source>
</evidence>
<evidence type="ECO:0000256" key="1">
    <source>
        <dbReference type="SAM" id="MobiDB-lite"/>
    </source>
</evidence>
<accession>A0AAD0ZHT6</accession>
<dbReference type="RefSeq" id="WP_124301434.1">
    <property type="nucleotide sequence ID" value="NZ_CP027719.1"/>
</dbReference>
<proteinExistence type="predicted"/>
<dbReference type="EMBL" id="CP027750">
    <property type="protein sequence ID" value="AZE29334.1"/>
    <property type="molecule type" value="Genomic_DNA"/>
</dbReference>
<feature type="region of interest" description="Disordered" evidence="1">
    <location>
        <begin position="20"/>
        <end position="83"/>
    </location>
</feature>
<dbReference type="PROSITE" id="PS51257">
    <property type="entry name" value="PROKAR_LIPOPROTEIN"/>
    <property type="match status" value="1"/>
</dbReference>
<name>A0AAD0ZHT6_9PSED</name>
<protein>
    <recommendedName>
        <fullName evidence="4">Lipoprotein</fullName>
    </recommendedName>
</protein>
<evidence type="ECO:0008006" key="4">
    <source>
        <dbReference type="Google" id="ProtNLM"/>
    </source>
</evidence>
<dbReference type="AlphaFoldDB" id="A0AAD0ZHT6"/>
<feature type="compositionally biased region" description="Pro residues" evidence="1">
    <location>
        <begin position="24"/>
        <end position="38"/>
    </location>
</feature>
<feature type="compositionally biased region" description="Polar residues" evidence="1">
    <location>
        <begin position="68"/>
        <end position="83"/>
    </location>
</feature>